<organism evidence="2">
    <name type="scientific">Rhizophora mucronata</name>
    <name type="common">Asiatic mangrove</name>
    <dbReference type="NCBI Taxonomy" id="61149"/>
    <lineage>
        <taxon>Eukaryota</taxon>
        <taxon>Viridiplantae</taxon>
        <taxon>Streptophyta</taxon>
        <taxon>Embryophyta</taxon>
        <taxon>Tracheophyta</taxon>
        <taxon>Spermatophyta</taxon>
        <taxon>Magnoliopsida</taxon>
        <taxon>eudicotyledons</taxon>
        <taxon>Gunneridae</taxon>
        <taxon>Pentapetalae</taxon>
        <taxon>rosids</taxon>
        <taxon>fabids</taxon>
        <taxon>Malpighiales</taxon>
        <taxon>Rhizophoraceae</taxon>
        <taxon>Rhizophora</taxon>
    </lineage>
</organism>
<name>A0A2P2IKA3_RHIMU</name>
<evidence type="ECO:0000256" key="1">
    <source>
        <dbReference type="SAM" id="MobiDB-lite"/>
    </source>
</evidence>
<feature type="region of interest" description="Disordered" evidence="1">
    <location>
        <begin position="30"/>
        <end position="55"/>
    </location>
</feature>
<dbReference type="AlphaFoldDB" id="A0A2P2IKA3"/>
<accession>A0A2P2IKA3</accession>
<dbReference type="EMBL" id="GGEC01001140">
    <property type="protein sequence ID" value="MBW81623.1"/>
    <property type="molecule type" value="Transcribed_RNA"/>
</dbReference>
<proteinExistence type="predicted"/>
<reference evidence="2" key="1">
    <citation type="submission" date="2018-02" db="EMBL/GenBank/DDBJ databases">
        <title>Rhizophora mucronata_Transcriptome.</title>
        <authorList>
            <person name="Meera S.P."/>
            <person name="Sreeshan A."/>
            <person name="Augustine A."/>
        </authorList>
    </citation>
    <scope>NUCLEOTIDE SEQUENCE</scope>
    <source>
        <tissue evidence="2">Leaf</tissue>
    </source>
</reference>
<feature type="compositionally biased region" description="Polar residues" evidence="1">
    <location>
        <begin position="42"/>
        <end position="55"/>
    </location>
</feature>
<protein>
    <submittedName>
        <fullName evidence="2">Uncharacterized protein</fullName>
    </submittedName>
</protein>
<evidence type="ECO:0000313" key="2">
    <source>
        <dbReference type="EMBL" id="MBW81623.1"/>
    </source>
</evidence>
<sequence>MVLERQAISNAKAQLHLKIYAHQCKPAISRKHQLNHSKQNEDNNLNSNATDDYKP</sequence>